<gene>
    <name evidence="2" type="ORF">JI750_09820</name>
</gene>
<keyword evidence="3" id="KW-1185">Reference proteome</keyword>
<dbReference type="PROSITE" id="PS51257">
    <property type="entry name" value="PROKAR_LIPOPROTEIN"/>
    <property type="match status" value="1"/>
</dbReference>
<sequence length="284" mass="33255">MENLKRMFLALLLTMILSCEKKNDRIEFKKQNIVIEKDGLTIESIKFSDLFNEGSIIKFAPKDLVDTNDAEILEFKRKLSLYEKENPLLEDFDPENLKILINHETFSESNQFINSEWLDYYIKKYHLENYLKEIMKKAIEQEDYQAVKVLLKNGYIVSLRDVNIAKETKKESDDLKKINLKNNGLYENGDPTFYDSEASKIDDILKFLDIRYNQNKIYDKDGFTNLRENASTNSKVVIKINSGEHIIVLDNIEKDVEESQKGWCLVENKDGQKGYIHKSRIVSN</sequence>
<dbReference type="InterPro" id="IPR003646">
    <property type="entry name" value="SH3-like_bac-type"/>
</dbReference>
<organism evidence="2 3">
    <name type="scientific">Flavobacterium tagetis</name>
    <dbReference type="NCBI Taxonomy" id="2801336"/>
    <lineage>
        <taxon>Bacteria</taxon>
        <taxon>Pseudomonadati</taxon>
        <taxon>Bacteroidota</taxon>
        <taxon>Flavobacteriia</taxon>
        <taxon>Flavobacteriales</taxon>
        <taxon>Flavobacteriaceae</taxon>
        <taxon>Flavobacterium</taxon>
    </lineage>
</organism>
<proteinExistence type="predicted"/>
<dbReference type="RefSeq" id="WP_202000923.1">
    <property type="nucleotide sequence ID" value="NZ_JAERSF010000002.1"/>
</dbReference>
<dbReference type="Proteomes" id="UP000603728">
    <property type="component" value="Unassembled WGS sequence"/>
</dbReference>
<evidence type="ECO:0000259" key="1">
    <source>
        <dbReference type="PROSITE" id="PS51781"/>
    </source>
</evidence>
<feature type="domain" description="SH3b" evidence="1">
    <location>
        <begin position="214"/>
        <end position="284"/>
    </location>
</feature>
<accession>A0ABS1KES3</accession>
<reference evidence="2 3" key="1">
    <citation type="submission" date="2021-01" db="EMBL/GenBank/DDBJ databases">
        <title>Genome seq and assembly of Flavobacterium sp. GN10.</title>
        <authorList>
            <person name="Chhetri G."/>
        </authorList>
    </citation>
    <scope>NUCLEOTIDE SEQUENCE [LARGE SCALE GENOMIC DNA]</scope>
    <source>
        <strain evidence="2 3">GN10</strain>
    </source>
</reference>
<dbReference type="PROSITE" id="PS51781">
    <property type="entry name" value="SH3B"/>
    <property type="match status" value="1"/>
</dbReference>
<evidence type="ECO:0000313" key="3">
    <source>
        <dbReference type="Proteomes" id="UP000603728"/>
    </source>
</evidence>
<dbReference type="Pfam" id="PF08239">
    <property type="entry name" value="SH3_3"/>
    <property type="match status" value="1"/>
</dbReference>
<name>A0ABS1KES3_9FLAO</name>
<comment type="caution">
    <text evidence="2">The sequence shown here is derived from an EMBL/GenBank/DDBJ whole genome shotgun (WGS) entry which is preliminary data.</text>
</comment>
<evidence type="ECO:0000313" key="2">
    <source>
        <dbReference type="EMBL" id="MBL0737182.1"/>
    </source>
</evidence>
<dbReference type="EMBL" id="JAERSF010000002">
    <property type="protein sequence ID" value="MBL0737182.1"/>
    <property type="molecule type" value="Genomic_DNA"/>
</dbReference>
<dbReference type="Gene3D" id="2.30.30.40">
    <property type="entry name" value="SH3 Domains"/>
    <property type="match status" value="1"/>
</dbReference>
<protein>
    <submittedName>
        <fullName evidence="2">SH3 domain-containing protein</fullName>
    </submittedName>
</protein>